<evidence type="ECO:0000256" key="2">
    <source>
        <dbReference type="ARBA" id="ARBA00022777"/>
    </source>
</evidence>
<dbReference type="FunFam" id="3.40.1190.20:FF:000002">
    <property type="entry name" value="Bifunctional protein HldE"/>
    <property type="match status" value="1"/>
</dbReference>
<dbReference type="PANTHER" id="PTHR46969">
    <property type="entry name" value="BIFUNCTIONAL PROTEIN HLDE"/>
    <property type="match status" value="1"/>
</dbReference>
<feature type="domain" description="Carbohydrate kinase PfkB" evidence="3">
    <location>
        <begin position="10"/>
        <end position="299"/>
    </location>
</feature>
<dbReference type="SUPFAM" id="SSF53613">
    <property type="entry name" value="Ribokinase-like"/>
    <property type="match status" value="1"/>
</dbReference>
<dbReference type="InterPro" id="IPR011913">
    <property type="entry name" value="RfaE_dom_I"/>
</dbReference>
<dbReference type="Pfam" id="PF00294">
    <property type="entry name" value="PfkB"/>
    <property type="match status" value="1"/>
</dbReference>
<organism evidence="4 5">
    <name type="scientific">Candidatus Jorgensenbacteria bacterium RIFCSPLOWO2_01_FULL_45_25b</name>
    <dbReference type="NCBI Taxonomy" id="1798471"/>
    <lineage>
        <taxon>Bacteria</taxon>
        <taxon>Candidatus Joergenseniibacteriota</taxon>
    </lineage>
</organism>
<dbReference type="GO" id="GO:0016773">
    <property type="term" value="F:phosphotransferase activity, alcohol group as acceptor"/>
    <property type="evidence" value="ECO:0007669"/>
    <property type="project" value="InterPro"/>
</dbReference>
<comment type="caution">
    <text evidence="4">The sequence shown here is derived from an EMBL/GenBank/DDBJ whole genome shotgun (WGS) entry which is preliminary data.</text>
</comment>
<gene>
    <name evidence="4" type="ORF">A3A21_01155</name>
</gene>
<evidence type="ECO:0000259" key="3">
    <source>
        <dbReference type="Pfam" id="PF00294"/>
    </source>
</evidence>
<dbReference type="STRING" id="1798471.A3A21_01155"/>
<dbReference type="PANTHER" id="PTHR46969:SF1">
    <property type="entry name" value="BIFUNCTIONAL PROTEIN HLDE"/>
    <property type="match status" value="1"/>
</dbReference>
<evidence type="ECO:0000256" key="1">
    <source>
        <dbReference type="ARBA" id="ARBA00022679"/>
    </source>
</evidence>
<sequence length="317" mass="34252">MLLNTLKGKNILVVGDVMLDRYVYGLVERVSDEAPVPIVRVAEEHCIPGGAGNVASNITSLGGRATLIGIIGNDSAGRALKKELKKRNVFVLPITEKDMPTIQKTRILARGQQLVRIDHETAKQAFSKEGIEIIAQYVKKNLKSIDGIVISDYAKGAITKDMAEMLIKKAISLKKPVIVDTKPEHVAYFTNATVITPNLKEAYLMSGKKKVIEAGYFLRKKIRSSVLITEGENGMTLFEGDKTTHLQAEMREVFDVTGAGDTVVAVVALMLATGNSLKDAAKVANYAAGIVVGKVGTATLTLAELKNALHPVRSNEQ</sequence>
<keyword evidence="2" id="KW-0418">Kinase</keyword>
<accession>A0A1F6BU11</accession>
<dbReference type="GO" id="GO:0005829">
    <property type="term" value="C:cytosol"/>
    <property type="evidence" value="ECO:0007669"/>
    <property type="project" value="TreeGrafter"/>
</dbReference>
<dbReference type="GO" id="GO:0033786">
    <property type="term" value="F:heptose-1-phosphate adenylyltransferase activity"/>
    <property type="evidence" value="ECO:0007669"/>
    <property type="project" value="TreeGrafter"/>
</dbReference>
<evidence type="ECO:0000313" key="4">
    <source>
        <dbReference type="EMBL" id="OGG40313.1"/>
    </source>
</evidence>
<protein>
    <recommendedName>
        <fullName evidence="3">Carbohydrate kinase PfkB domain-containing protein</fullName>
    </recommendedName>
</protein>
<dbReference type="NCBIfam" id="TIGR02198">
    <property type="entry name" value="rfaE_dom_I"/>
    <property type="match status" value="1"/>
</dbReference>
<dbReference type="Gene3D" id="3.40.1190.20">
    <property type="match status" value="1"/>
</dbReference>
<dbReference type="Proteomes" id="UP000176996">
    <property type="component" value="Unassembled WGS sequence"/>
</dbReference>
<dbReference type="PROSITE" id="PS00583">
    <property type="entry name" value="PFKB_KINASES_1"/>
    <property type="match status" value="1"/>
</dbReference>
<dbReference type="InterPro" id="IPR011611">
    <property type="entry name" value="PfkB_dom"/>
</dbReference>
<proteinExistence type="predicted"/>
<name>A0A1F6BU11_9BACT</name>
<dbReference type="InterPro" id="IPR029056">
    <property type="entry name" value="Ribokinase-like"/>
</dbReference>
<dbReference type="InterPro" id="IPR002173">
    <property type="entry name" value="Carboh/pur_kinase_PfkB_CS"/>
</dbReference>
<reference evidence="4 5" key="1">
    <citation type="journal article" date="2016" name="Nat. Commun.">
        <title>Thousands of microbial genomes shed light on interconnected biogeochemical processes in an aquifer system.</title>
        <authorList>
            <person name="Anantharaman K."/>
            <person name="Brown C.T."/>
            <person name="Hug L.A."/>
            <person name="Sharon I."/>
            <person name="Castelle C.J."/>
            <person name="Probst A.J."/>
            <person name="Thomas B.C."/>
            <person name="Singh A."/>
            <person name="Wilkins M.J."/>
            <person name="Karaoz U."/>
            <person name="Brodie E.L."/>
            <person name="Williams K.H."/>
            <person name="Hubbard S.S."/>
            <person name="Banfield J.F."/>
        </authorList>
    </citation>
    <scope>NUCLEOTIDE SEQUENCE [LARGE SCALE GENOMIC DNA]</scope>
</reference>
<evidence type="ECO:0000313" key="5">
    <source>
        <dbReference type="Proteomes" id="UP000176996"/>
    </source>
</evidence>
<dbReference type="EMBL" id="MFKK01000028">
    <property type="protein sequence ID" value="OGG40313.1"/>
    <property type="molecule type" value="Genomic_DNA"/>
</dbReference>
<dbReference type="AlphaFoldDB" id="A0A1F6BU11"/>
<dbReference type="GO" id="GO:0033785">
    <property type="term" value="F:heptose 7-phosphate kinase activity"/>
    <property type="evidence" value="ECO:0007669"/>
    <property type="project" value="TreeGrafter"/>
</dbReference>
<dbReference type="CDD" id="cd01172">
    <property type="entry name" value="RfaE_like"/>
    <property type="match status" value="1"/>
</dbReference>
<keyword evidence="1" id="KW-0808">Transferase</keyword>